<accession>A0A7Y2JW71</accession>
<dbReference type="AlphaFoldDB" id="A0A7Y2JW71"/>
<organism evidence="2 3">
    <name type="scientific">Telluria aromaticivorans</name>
    <dbReference type="NCBI Taxonomy" id="2725995"/>
    <lineage>
        <taxon>Bacteria</taxon>
        <taxon>Pseudomonadati</taxon>
        <taxon>Pseudomonadota</taxon>
        <taxon>Betaproteobacteria</taxon>
        <taxon>Burkholderiales</taxon>
        <taxon>Oxalobacteraceae</taxon>
        <taxon>Telluria group</taxon>
        <taxon>Telluria</taxon>
    </lineage>
</organism>
<evidence type="ECO:0000256" key="1">
    <source>
        <dbReference type="SAM" id="Phobius"/>
    </source>
</evidence>
<evidence type="ECO:0000313" key="3">
    <source>
        <dbReference type="Proteomes" id="UP000533905"/>
    </source>
</evidence>
<dbReference type="PIRSF" id="PIRSF019883">
    <property type="entry name" value="UCP019883"/>
    <property type="match status" value="1"/>
</dbReference>
<keyword evidence="1" id="KW-1133">Transmembrane helix</keyword>
<protein>
    <submittedName>
        <fullName evidence="2">DUF2818 family protein</fullName>
    </submittedName>
</protein>
<feature type="transmembrane region" description="Helical" evidence="1">
    <location>
        <begin position="6"/>
        <end position="24"/>
    </location>
</feature>
<feature type="transmembrane region" description="Helical" evidence="1">
    <location>
        <begin position="56"/>
        <end position="73"/>
    </location>
</feature>
<keyword evidence="1" id="KW-0472">Membrane</keyword>
<name>A0A7Y2JW71_9BURK</name>
<comment type="caution">
    <text evidence="2">The sequence shown here is derived from an EMBL/GenBank/DDBJ whole genome shotgun (WGS) entry which is preliminary data.</text>
</comment>
<proteinExistence type="predicted"/>
<dbReference type="RefSeq" id="WP_171081288.1">
    <property type="nucleotide sequence ID" value="NZ_JABAIV010000001.1"/>
</dbReference>
<evidence type="ECO:0000313" key="2">
    <source>
        <dbReference type="EMBL" id="NNG22170.1"/>
    </source>
</evidence>
<dbReference type="Pfam" id="PF10993">
    <property type="entry name" value="DUF2818"/>
    <property type="match status" value="1"/>
</dbReference>
<keyword evidence="3" id="KW-1185">Reference proteome</keyword>
<keyword evidence="1" id="KW-0812">Transmembrane</keyword>
<sequence>MDSSLAVWMVVAISLAAANLPFLTERVFGLVPLKAGAAADGAVSPSSRTKSLPLRLLELIVLYFIVGGLARLLESSIGGVFKQGWEFYAITGCLFLVLAFPGFVFRYLRKRRP</sequence>
<feature type="transmembrane region" description="Helical" evidence="1">
    <location>
        <begin position="85"/>
        <end position="108"/>
    </location>
</feature>
<dbReference type="EMBL" id="JABAIV010000001">
    <property type="protein sequence ID" value="NNG22170.1"/>
    <property type="molecule type" value="Genomic_DNA"/>
</dbReference>
<dbReference type="InterPro" id="IPR016768">
    <property type="entry name" value="UCP019883"/>
</dbReference>
<dbReference type="Proteomes" id="UP000533905">
    <property type="component" value="Unassembled WGS sequence"/>
</dbReference>
<gene>
    <name evidence="2" type="ORF">HGB41_04045</name>
</gene>
<reference evidence="2 3" key="1">
    <citation type="submission" date="2020-04" db="EMBL/GenBank/DDBJ databases">
        <title>Massilia sp. nov., a cold adapted bacteria isolated from Arctic soil.</title>
        <authorList>
            <person name="Son J."/>
            <person name="Ka J.-O."/>
        </authorList>
    </citation>
    <scope>NUCLEOTIDE SEQUENCE [LARGE SCALE GENOMIC DNA]</scope>
    <source>
        <strain evidence="2 3">ML15P13</strain>
    </source>
</reference>